<keyword evidence="5" id="KW-0573">Peptidoglycan synthesis</keyword>
<accession>A0A838XRC5</accession>
<dbReference type="PANTHER" id="PTHR21581">
    <property type="entry name" value="D-ALANYL-D-ALANINE CARBOXYPEPTIDASE"/>
    <property type="match status" value="1"/>
</dbReference>
<keyword evidence="4" id="KW-0133">Cell shape</keyword>
<evidence type="ECO:0000256" key="5">
    <source>
        <dbReference type="ARBA" id="ARBA00022984"/>
    </source>
</evidence>
<dbReference type="GO" id="GO:0071555">
    <property type="term" value="P:cell wall organization"/>
    <property type="evidence" value="ECO:0007669"/>
    <property type="project" value="UniProtKB-KW"/>
</dbReference>
<evidence type="ECO:0000256" key="7">
    <source>
        <dbReference type="PIRSR" id="PIRSR618044-1"/>
    </source>
</evidence>
<dbReference type="SUPFAM" id="SSF56601">
    <property type="entry name" value="beta-lactamase/transpeptidase-like"/>
    <property type="match status" value="1"/>
</dbReference>
<sequence>MLAVAPARAEVAAWIVIDAESGAVLEQKQARRQWYPASITKLMTAYVTFRAIGAGRASMKSAVVISANAHAEPPSKMGFKPGTRLTLDNALKMLLVKSANDVAVAVAEAIGGSEPAFIAMMNAEARRLGMSATRFVNPHGLPDNRQVSSARDLALLARVIWREYPQYRSYFSHGGIRVGKRTLKSANREFLRRVPGANGMKTGYICNSGLNVAVSATRGNRTVIAVILGAASGVERVAIARELIDKGFDSRRGRSIEQLTGVSGGPPADKYCKRNSRPTAEELLARFGKKTAKRSPLMALFSEDIEGGRIRRGVMPAMAAPAAEGVPLKADGKTDWAKVMDRVIGPRRQALQVIPVGIGTPNGSAPPAVAAGAGSTLTVVDVPTPKVKPLGPAAASLVPLEADKAGKAAAGPAPGAIFNGQPLLLVPVPNPRP</sequence>
<dbReference type="PANTHER" id="PTHR21581:SF6">
    <property type="entry name" value="TRAFFICKING PROTEIN PARTICLE COMPLEX SUBUNIT 12"/>
    <property type="match status" value="1"/>
</dbReference>
<evidence type="ECO:0000313" key="12">
    <source>
        <dbReference type="Proteomes" id="UP000559404"/>
    </source>
</evidence>
<keyword evidence="6" id="KW-0961">Cell wall biogenesis/degradation</keyword>
<dbReference type="EMBL" id="JACEON010000014">
    <property type="protein sequence ID" value="MBA4612852.1"/>
    <property type="molecule type" value="Genomic_DNA"/>
</dbReference>
<dbReference type="GO" id="GO:0009252">
    <property type="term" value="P:peptidoglycan biosynthetic process"/>
    <property type="evidence" value="ECO:0007669"/>
    <property type="project" value="UniProtKB-KW"/>
</dbReference>
<name>A0A838XRC5_9HYPH</name>
<gene>
    <name evidence="11" type="ORF">H1W37_14400</name>
</gene>
<evidence type="ECO:0000256" key="4">
    <source>
        <dbReference type="ARBA" id="ARBA00022960"/>
    </source>
</evidence>
<feature type="binding site" evidence="8">
    <location>
        <position position="201"/>
    </location>
    <ligand>
        <name>substrate</name>
    </ligand>
</feature>
<dbReference type="Proteomes" id="UP000559404">
    <property type="component" value="Unassembled WGS sequence"/>
</dbReference>
<feature type="domain" description="Peptidase S11 D-alanyl-D-alanine carboxypeptidase A N-terminal" evidence="10">
    <location>
        <begin position="7"/>
        <end position="231"/>
    </location>
</feature>
<dbReference type="Pfam" id="PF00768">
    <property type="entry name" value="Peptidase_S11"/>
    <property type="match status" value="1"/>
</dbReference>
<keyword evidence="11" id="KW-0645">Protease</keyword>
<protein>
    <submittedName>
        <fullName evidence="11">D-alanyl-D-alanine carboxypeptidase</fullName>
    </submittedName>
</protein>
<reference evidence="11 12" key="2">
    <citation type="submission" date="2020-08" db="EMBL/GenBank/DDBJ databases">
        <title>Stappia taiwanensis sp. nov., isolated from a coastal thermal spring.</title>
        <authorList>
            <person name="Kampfer P."/>
        </authorList>
    </citation>
    <scope>NUCLEOTIDE SEQUENCE [LARGE SCALE GENOMIC DNA]</scope>
    <source>
        <strain evidence="11 12">DSM 23284</strain>
    </source>
</reference>
<feature type="active site" evidence="7">
    <location>
        <position position="98"/>
    </location>
</feature>
<dbReference type="AlphaFoldDB" id="A0A838XRC5"/>
<comment type="caution">
    <text evidence="11">The sequence shown here is derived from an EMBL/GenBank/DDBJ whole genome shotgun (WGS) entry which is preliminary data.</text>
</comment>
<evidence type="ECO:0000256" key="1">
    <source>
        <dbReference type="ARBA" id="ARBA00007164"/>
    </source>
</evidence>
<feature type="active site" description="Acyl-ester intermediate" evidence="7">
    <location>
        <position position="38"/>
    </location>
</feature>
<dbReference type="GO" id="GO:0008360">
    <property type="term" value="P:regulation of cell shape"/>
    <property type="evidence" value="ECO:0007669"/>
    <property type="project" value="UniProtKB-KW"/>
</dbReference>
<dbReference type="GO" id="GO:0006508">
    <property type="term" value="P:proteolysis"/>
    <property type="evidence" value="ECO:0007669"/>
    <property type="project" value="InterPro"/>
</dbReference>
<dbReference type="GO" id="GO:0009002">
    <property type="term" value="F:serine-type D-Ala-D-Ala carboxypeptidase activity"/>
    <property type="evidence" value="ECO:0007669"/>
    <property type="project" value="InterPro"/>
</dbReference>
<feature type="active site" description="Proton acceptor" evidence="7">
    <location>
        <position position="41"/>
    </location>
</feature>
<evidence type="ECO:0000256" key="3">
    <source>
        <dbReference type="ARBA" id="ARBA00022801"/>
    </source>
</evidence>
<evidence type="ECO:0000256" key="2">
    <source>
        <dbReference type="ARBA" id="ARBA00022729"/>
    </source>
</evidence>
<dbReference type="InterPro" id="IPR001967">
    <property type="entry name" value="Peptidase_S11_N"/>
</dbReference>
<dbReference type="InterPro" id="IPR018044">
    <property type="entry name" value="Peptidase_S11"/>
</dbReference>
<dbReference type="InterPro" id="IPR012338">
    <property type="entry name" value="Beta-lactam/transpept-like"/>
</dbReference>
<keyword evidence="2" id="KW-0732">Signal</keyword>
<dbReference type="Gene3D" id="3.40.710.10">
    <property type="entry name" value="DD-peptidase/beta-lactamase superfamily"/>
    <property type="match status" value="1"/>
</dbReference>
<organism evidence="11 12">
    <name type="scientific">Stappia taiwanensis</name>
    <dbReference type="NCBI Taxonomy" id="992267"/>
    <lineage>
        <taxon>Bacteria</taxon>
        <taxon>Pseudomonadati</taxon>
        <taxon>Pseudomonadota</taxon>
        <taxon>Alphaproteobacteria</taxon>
        <taxon>Hyphomicrobiales</taxon>
        <taxon>Stappiaceae</taxon>
        <taxon>Stappia</taxon>
    </lineage>
</organism>
<reference evidence="11 12" key="1">
    <citation type="submission" date="2020-07" db="EMBL/GenBank/DDBJ databases">
        <authorList>
            <person name="Li M."/>
        </authorList>
    </citation>
    <scope>NUCLEOTIDE SEQUENCE [LARGE SCALE GENOMIC DNA]</scope>
    <source>
        <strain evidence="11 12">DSM 23284</strain>
    </source>
</reference>
<keyword evidence="12" id="KW-1185">Reference proteome</keyword>
<evidence type="ECO:0000256" key="8">
    <source>
        <dbReference type="PIRSR" id="PIRSR618044-2"/>
    </source>
</evidence>
<evidence type="ECO:0000313" key="11">
    <source>
        <dbReference type="EMBL" id="MBA4612852.1"/>
    </source>
</evidence>
<dbReference type="PRINTS" id="PR00725">
    <property type="entry name" value="DADACBPTASE1"/>
</dbReference>
<evidence type="ECO:0000256" key="6">
    <source>
        <dbReference type="ARBA" id="ARBA00023316"/>
    </source>
</evidence>
<proteinExistence type="inferred from homology"/>
<evidence type="ECO:0000259" key="10">
    <source>
        <dbReference type="Pfam" id="PF00768"/>
    </source>
</evidence>
<keyword evidence="3" id="KW-0378">Hydrolase</keyword>
<evidence type="ECO:0000256" key="9">
    <source>
        <dbReference type="RuleBase" id="RU004016"/>
    </source>
</evidence>
<keyword evidence="11" id="KW-0121">Carboxypeptidase</keyword>
<comment type="similarity">
    <text evidence="1 9">Belongs to the peptidase S11 family.</text>
</comment>